<gene>
    <name evidence="2" type="primary">ycf54</name>
    <name evidence="2" type="ORF">CspTHAL103_118</name>
</gene>
<dbReference type="Gene3D" id="3.30.70.1860">
    <property type="entry name" value="Uncharacterised protein family Ycf54"/>
    <property type="match status" value="1"/>
</dbReference>
<protein>
    <recommendedName>
        <fullName evidence="3">Ycf54</fullName>
    </recommendedName>
</protein>
<accession>A0A9Y1MXX1</accession>
<dbReference type="AlphaFoldDB" id="A0A9Y1MXX1"/>
<geneLocation type="plastid" evidence="2"/>
<dbReference type="Pfam" id="PF10674">
    <property type="entry name" value="Ycf54"/>
    <property type="match status" value="1"/>
</dbReference>
<dbReference type="PANTHER" id="PTHR35319">
    <property type="match status" value="1"/>
</dbReference>
<sequence>MILIYYFLIGSKQFLFYEEPLEEILRERVTYYLTNSIPIDFWILNPDDLKSVNVIDQGLSFINKPALLIISKDKNFITWLNLRLQYVFTGELKTNLLI</sequence>
<reference evidence="2" key="1">
    <citation type="journal article" date="2023" name="J. Phycol.">
        <title>Revised classification of the Cyanidiophyceae based on plastid genome data with descriptions of the Cavernulicolales ord. nov. and Galdieriales ord. nov. (Rhodophyta).</title>
        <authorList>
            <person name="Park S.I."/>
            <person name="Cho C.H."/>
            <person name="Ciniglia C."/>
            <person name="Huang T.Y."/>
            <person name="Liu S.L."/>
            <person name="Bustamante D.E."/>
            <person name="Calderon M.S."/>
            <person name="Mansilla A."/>
            <person name="McDermott T."/>
            <person name="Andersen R.A."/>
            <person name="Yoon H.S."/>
        </authorList>
    </citation>
    <scope>NUCLEOTIDE SEQUENCE</scope>
</reference>
<evidence type="ECO:0008006" key="3">
    <source>
        <dbReference type="Google" id="ProtNLM"/>
    </source>
</evidence>
<dbReference type="InterPro" id="IPR038409">
    <property type="entry name" value="Ycf54-like_sf"/>
</dbReference>
<name>A0A9Y1MXX1_9RHOD</name>
<proteinExistence type="inferred from homology"/>
<evidence type="ECO:0000256" key="1">
    <source>
        <dbReference type="ARBA" id="ARBA00043978"/>
    </source>
</evidence>
<dbReference type="EMBL" id="OP616817">
    <property type="protein sequence ID" value="WDB00043.1"/>
    <property type="molecule type" value="Genomic_DNA"/>
</dbReference>
<dbReference type="PANTHER" id="PTHR35319:SF2">
    <property type="entry name" value="YCF54"/>
    <property type="match status" value="1"/>
</dbReference>
<organism evidence="2">
    <name type="scientific">Cyanidium sp. THAL103</name>
    <dbReference type="NCBI Taxonomy" id="3027999"/>
    <lineage>
        <taxon>Eukaryota</taxon>
        <taxon>Rhodophyta</taxon>
        <taxon>Bangiophyceae</taxon>
        <taxon>Cyanidiales</taxon>
        <taxon>Cyanidiaceae</taxon>
        <taxon>Cyanidium</taxon>
    </lineage>
</organism>
<evidence type="ECO:0000313" key="2">
    <source>
        <dbReference type="EMBL" id="WDB00043.1"/>
    </source>
</evidence>
<keyword evidence="2" id="KW-0934">Plastid</keyword>
<dbReference type="InterPro" id="IPR019616">
    <property type="entry name" value="Ycf54"/>
</dbReference>
<comment type="similarity">
    <text evidence="1">Belongs to the ycf54 family.</text>
</comment>